<dbReference type="EMBL" id="JASGBQ010000003">
    <property type="protein sequence ID" value="MDI9241534.1"/>
    <property type="molecule type" value="Genomic_DNA"/>
</dbReference>
<keyword evidence="2" id="KW-1185">Reference proteome</keyword>
<accession>A0AAP4BBV8</accession>
<dbReference type="Proteomes" id="UP001300383">
    <property type="component" value="Unassembled WGS sequence"/>
</dbReference>
<gene>
    <name evidence="1" type="ORF">QJ036_03450</name>
</gene>
<proteinExistence type="predicted"/>
<name>A0AAP4BBV8_9FIRM</name>
<organism evidence="1 2">
    <name type="scientific">Fusibacillus kribbianus</name>
    <dbReference type="NCBI Taxonomy" id="3044208"/>
    <lineage>
        <taxon>Bacteria</taxon>
        <taxon>Bacillati</taxon>
        <taxon>Bacillota</taxon>
        <taxon>Clostridia</taxon>
        <taxon>Lachnospirales</taxon>
        <taxon>Lachnospiraceae</taxon>
        <taxon>Fusibacillus</taxon>
    </lineage>
</organism>
<protein>
    <submittedName>
        <fullName evidence="1">Uncharacterized protein</fullName>
    </submittedName>
</protein>
<dbReference type="RefSeq" id="WP_283230042.1">
    <property type="nucleotide sequence ID" value="NZ_JASGBQ010000003.1"/>
</dbReference>
<evidence type="ECO:0000313" key="1">
    <source>
        <dbReference type="EMBL" id="MDI9241534.1"/>
    </source>
</evidence>
<reference evidence="1 2" key="1">
    <citation type="submission" date="2023-05" db="EMBL/GenBank/DDBJ databases">
        <title>[ruminococcus] sp. nov., isolated from a pig farm feces dump.</title>
        <authorList>
            <person name="Chang Y.-H."/>
        </authorList>
    </citation>
    <scope>NUCLEOTIDE SEQUENCE [LARGE SCALE GENOMIC DNA]</scope>
    <source>
        <strain evidence="1 2">YH-rum2234</strain>
    </source>
</reference>
<evidence type="ECO:0000313" key="2">
    <source>
        <dbReference type="Proteomes" id="UP001300383"/>
    </source>
</evidence>
<sequence>MLNFEEELAKFKPSRDIDQVEDTIVNRDITDVTDIMVEFLKEQYEQDVRE</sequence>
<dbReference type="AlphaFoldDB" id="A0AAP4BBV8"/>
<comment type="caution">
    <text evidence="1">The sequence shown here is derived from an EMBL/GenBank/DDBJ whole genome shotgun (WGS) entry which is preliminary data.</text>
</comment>